<evidence type="ECO:0000313" key="2">
    <source>
        <dbReference type="Proteomes" id="UP000224567"/>
    </source>
</evidence>
<name>A0A2G2WQ50_CAPBA</name>
<reference evidence="2" key="2">
    <citation type="journal article" date="2017" name="J. Anim. Genet.">
        <title>Multiple reference genome sequences of hot pepper reveal the massive evolution of plant disease resistance genes by retroduplication.</title>
        <authorList>
            <person name="Kim S."/>
            <person name="Park J."/>
            <person name="Yeom S.-I."/>
            <person name="Kim Y.-M."/>
            <person name="Seo E."/>
            <person name="Kim K.-T."/>
            <person name="Kim M.-S."/>
            <person name="Lee J.M."/>
            <person name="Cheong K."/>
            <person name="Shin H.-S."/>
            <person name="Kim S.-B."/>
            <person name="Han K."/>
            <person name="Lee J."/>
            <person name="Park M."/>
            <person name="Lee H.-A."/>
            <person name="Lee H.-Y."/>
            <person name="Lee Y."/>
            <person name="Oh S."/>
            <person name="Lee J.H."/>
            <person name="Choi E."/>
            <person name="Choi E."/>
            <person name="Lee S.E."/>
            <person name="Jeon J."/>
            <person name="Kim H."/>
            <person name="Choi G."/>
            <person name="Song H."/>
            <person name="Lee J."/>
            <person name="Lee S.-C."/>
            <person name="Kwon J.-K."/>
            <person name="Lee H.-Y."/>
            <person name="Koo N."/>
            <person name="Hong Y."/>
            <person name="Kim R.W."/>
            <person name="Kang W.-H."/>
            <person name="Huh J.H."/>
            <person name="Kang B.-C."/>
            <person name="Yang T.-J."/>
            <person name="Lee Y.-H."/>
            <person name="Bennetzen J.L."/>
            <person name="Choi D."/>
        </authorList>
    </citation>
    <scope>NUCLEOTIDE SEQUENCE [LARGE SCALE GENOMIC DNA]</scope>
    <source>
        <strain evidence="2">cv. PBC81</strain>
    </source>
</reference>
<evidence type="ECO:0000313" key="1">
    <source>
        <dbReference type="EMBL" id="PHT47342.1"/>
    </source>
</evidence>
<gene>
    <name evidence="1" type="ORF">CQW23_11550</name>
</gene>
<dbReference type="AlphaFoldDB" id="A0A2G2WQ50"/>
<organism evidence="1 2">
    <name type="scientific">Capsicum baccatum</name>
    <name type="common">Peruvian pepper</name>
    <dbReference type="NCBI Taxonomy" id="33114"/>
    <lineage>
        <taxon>Eukaryota</taxon>
        <taxon>Viridiplantae</taxon>
        <taxon>Streptophyta</taxon>
        <taxon>Embryophyta</taxon>
        <taxon>Tracheophyta</taxon>
        <taxon>Spermatophyta</taxon>
        <taxon>Magnoliopsida</taxon>
        <taxon>eudicotyledons</taxon>
        <taxon>Gunneridae</taxon>
        <taxon>Pentapetalae</taxon>
        <taxon>asterids</taxon>
        <taxon>lamiids</taxon>
        <taxon>Solanales</taxon>
        <taxon>Solanaceae</taxon>
        <taxon>Solanoideae</taxon>
        <taxon>Capsiceae</taxon>
        <taxon>Capsicum</taxon>
    </lineage>
</organism>
<protein>
    <submittedName>
        <fullName evidence="1">Uncharacterized protein</fullName>
    </submittedName>
</protein>
<reference evidence="1 2" key="1">
    <citation type="journal article" date="2017" name="Genome Biol.">
        <title>New reference genome sequences of hot pepper reveal the massive evolution of plant disease-resistance genes by retroduplication.</title>
        <authorList>
            <person name="Kim S."/>
            <person name="Park J."/>
            <person name="Yeom S.I."/>
            <person name="Kim Y.M."/>
            <person name="Seo E."/>
            <person name="Kim K.T."/>
            <person name="Kim M.S."/>
            <person name="Lee J.M."/>
            <person name="Cheong K."/>
            <person name="Shin H.S."/>
            <person name="Kim S.B."/>
            <person name="Han K."/>
            <person name="Lee J."/>
            <person name="Park M."/>
            <person name="Lee H.A."/>
            <person name="Lee H.Y."/>
            <person name="Lee Y."/>
            <person name="Oh S."/>
            <person name="Lee J.H."/>
            <person name="Choi E."/>
            <person name="Choi E."/>
            <person name="Lee S.E."/>
            <person name="Jeon J."/>
            <person name="Kim H."/>
            <person name="Choi G."/>
            <person name="Song H."/>
            <person name="Lee J."/>
            <person name="Lee S.C."/>
            <person name="Kwon J.K."/>
            <person name="Lee H.Y."/>
            <person name="Koo N."/>
            <person name="Hong Y."/>
            <person name="Kim R.W."/>
            <person name="Kang W.H."/>
            <person name="Huh J.H."/>
            <person name="Kang B.C."/>
            <person name="Yang T.J."/>
            <person name="Lee Y.H."/>
            <person name="Bennetzen J.L."/>
            <person name="Choi D."/>
        </authorList>
    </citation>
    <scope>NUCLEOTIDE SEQUENCE [LARGE SCALE GENOMIC DNA]</scope>
    <source>
        <strain evidence="2">cv. PBC81</strain>
    </source>
</reference>
<dbReference type="EMBL" id="MLFT02000005">
    <property type="protein sequence ID" value="PHT47342.1"/>
    <property type="molecule type" value="Genomic_DNA"/>
</dbReference>
<proteinExistence type="predicted"/>
<comment type="caution">
    <text evidence="1">The sequence shown here is derived from an EMBL/GenBank/DDBJ whole genome shotgun (WGS) entry which is preliminary data.</text>
</comment>
<sequence>MGGHILEFERFYSKTGRDSSQCRVIGLPPDIDKQCNNYKNMDCIVYANVHQGRLSTELGLTGLCPAPISFLPFDGNIVCLR</sequence>
<keyword evidence="2" id="KW-1185">Reference proteome</keyword>
<accession>A0A2G2WQ50</accession>
<dbReference type="STRING" id="33114.A0A2G2WQ50"/>
<dbReference type="Proteomes" id="UP000224567">
    <property type="component" value="Unassembled WGS sequence"/>
</dbReference>
<dbReference type="OrthoDB" id="10335748at2759"/>